<dbReference type="InterPro" id="IPR008271">
    <property type="entry name" value="Ser/Thr_kinase_AS"/>
</dbReference>
<dbReference type="EMBL" id="SHNO01000001">
    <property type="protein sequence ID" value="MCX2977265.1"/>
    <property type="molecule type" value="Genomic_DNA"/>
</dbReference>
<evidence type="ECO:0000256" key="3">
    <source>
        <dbReference type="ARBA" id="ARBA00022777"/>
    </source>
</evidence>
<dbReference type="GO" id="GO:0004674">
    <property type="term" value="F:protein serine/threonine kinase activity"/>
    <property type="evidence" value="ECO:0007669"/>
    <property type="project" value="UniProtKB-KW"/>
</dbReference>
<feature type="domain" description="Protein kinase" evidence="6">
    <location>
        <begin position="45"/>
        <end position="299"/>
    </location>
</feature>
<keyword evidence="5" id="KW-1133">Transmembrane helix</keyword>
<evidence type="ECO:0000313" key="7">
    <source>
        <dbReference type="EMBL" id="MCX2977265.1"/>
    </source>
</evidence>
<gene>
    <name evidence="7" type="ORF">EYC82_07850</name>
</gene>
<keyword evidence="4" id="KW-0067">ATP-binding</keyword>
<evidence type="ECO:0000256" key="1">
    <source>
        <dbReference type="ARBA" id="ARBA00022679"/>
    </source>
</evidence>
<dbReference type="SMART" id="SM00220">
    <property type="entry name" value="S_TKc"/>
    <property type="match status" value="1"/>
</dbReference>
<evidence type="ECO:0000313" key="8">
    <source>
        <dbReference type="Proteomes" id="UP001143304"/>
    </source>
</evidence>
<keyword evidence="3 7" id="KW-0418">Kinase</keyword>
<protein>
    <submittedName>
        <fullName evidence="7">Serine/threonine protein kinase</fullName>
    </submittedName>
</protein>
<dbReference type="PROSITE" id="PS50011">
    <property type="entry name" value="PROTEIN_KINASE_DOM"/>
    <property type="match status" value="1"/>
</dbReference>
<sequence length="511" mass="56750">MNSAVTVPRSLVTCGSRSILCAAACATSVCNGRRPPFMNNTVGCYSILRLIDRGGQGSVYLGYDSRLQRRVAIKIYRMPNRRKMRKALLQEARIIADIQSPKVVKVHDIVESASHLALVMEYVPGCSLEEYLSRVRPSVASTVRVGLDIASALALARRRRIVHGDIKASNVLIAHNGRVVLTDFGIAAAESGARSQQASLSALAPEQFFDDVVDERTDLFALGALLYRMLTGEHPFYRNGRSDPKMLIEGTYCPVSDRVSGAVELPEELVRLVDSLLQKNPRDRPKSSRSVRSVMRGVLYSLPVSTRNSLIVEARPCFRRESREKLPPNLFRDRDARMGSDSGVIGLTGRVLQWMQVSGRVVRVTTATLALVLISIAFVIGDYQRVTAVRFSEPITEFGGNPAVPNEVSPHWLLGQVKAVLDEQWGRTRIIGQVGEQLDTTAYTKPWWSGRWATLPQTIDVTLRCEGVVCVFAIYRQQGSQAFRQQAVLLADMPLPQWRYAVRDATRSVLQ</sequence>
<keyword evidence="7" id="KW-0723">Serine/threonine-protein kinase</keyword>
<name>A0ABT3T513_9GAMM</name>
<dbReference type="PANTHER" id="PTHR43289">
    <property type="entry name" value="MITOGEN-ACTIVATED PROTEIN KINASE KINASE KINASE 20-RELATED"/>
    <property type="match status" value="1"/>
</dbReference>
<keyword evidence="1" id="KW-0808">Transferase</keyword>
<comment type="caution">
    <text evidence="7">The sequence shown here is derived from an EMBL/GenBank/DDBJ whole genome shotgun (WGS) entry which is preliminary data.</text>
</comment>
<dbReference type="Gene3D" id="1.10.510.10">
    <property type="entry name" value="Transferase(Phosphotransferase) domain 1"/>
    <property type="match status" value="1"/>
</dbReference>
<evidence type="ECO:0000256" key="5">
    <source>
        <dbReference type="SAM" id="Phobius"/>
    </source>
</evidence>
<evidence type="ECO:0000259" key="6">
    <source>
        <dbReference type="PROSITE" id="PS50011"/>
    </source>
</evidence>
<dbReference type="PANTHER" id="PTHR43289:SF34">
    <property type="entry name" value="SERINE_THREONINE-PROTEIN KINASE YBDM-RELATED"/>
    <property type="match status" value="1"/>
</dbReference>
<feature type="transmembrane region" description="Helical" evidence="5">
    <location>
        <begin position="361"/>
        <end position="380"/>
    </location>
</feature>
<accession>A0ABT3T513</accession>
<evidence type="ECO:0000256" key="4">
    <source>
        <dbReference type="ARBA" id="ARBA00022840"/>
    </source>
</evidence>
<keyword evidence="8" id="KW-1185">Reference proteome</keyword>
<dbReference type="CDD" id="cd14014">
    <property type="entry name" value="STKc_PknB_like"/>
    <property type="match status" value="1"/>
</dbReference>
<dbReference type="Pfam" id="PF00069">
    <property type="entry name" value="Pkinase"/>
    <property type="match status" value="1"/>
</dbReference>
<dbReference type="InterPro" id="IPR000719">
    <property type="entry name" value="Prot_kinase_dom"/>
</dbReference>
<organism evidence="7 8">
    <name type="scientific">Candidatus Marimicrobium litorale</name>
    <dbReference type="NCBI Taxonomy" id="2518991"/>
    <lineage>
        <taxon>Bacteria</taxon>
        <taxon>Pseudomonadati</taxon>
        <taxon>Pseudomonadota</taxon>
        <taxon>Gammaproteobacteria</taxon>
        <taxon>Cellvibrionales</taxon>
        <taxon>Halieaceae</taxon>
        <taxon>Marimicrobium</taxon>
    </lineage>
</organism>
<dbReference type="InterPro" id="IPR011009">
    <property type="entry name" value="Kinase-like_dom_sf"/>
</dbReference>
<keyword evidence="5" id="KW-0472">Membrane</keyword>
<dbReference type="PROSITE" id="PS00108">
    <property type="entry name" value="PROTEIN_KINASE_ST"/>
    <property type="match status" value="1"/>
</dbReference>
<keyword evidence="5" id="KW-0812">Transmembrane</keyword>
<reference evidence="7" key="1">
    <citation type="submission" date="2019-02" db="EMBL/GenBank/DDBJ databases">
        <authorList>
            <person name="Li S.-H."/>
        </authorList>
    </citation>
    <scope>NUCLEOTIDE SEQUENCE</scope>
    <source>
        <strain evidence="7">IMCC11814</strain>
    </source>
</reference>
<dbReference type="SUPFAM" id="SSF56112">
    <property type="entry name" value="Protein kinase-like (PK-like)"/>
    <property type="match status" value="1"/>
</dbReference>
<proteinExistence type="predicted"/>
<keyword evidence="2" id="KW-0547">Nucleotide-binding</keyword>
<evidence type="ECO:0000256" key="2">
    <source>
        <dbReference type="ARBA" id="ARBA00022741"/>
    </source>
</evidence>
<dbReference type="Proteomes" id="UP001143304">
    <property type="component" value="Unassembled WGS sequence"/>
</dbReference>